<accession>A0ABU9Y7K7</accession>
<evidence type="ECO:0000256" key="1">
    <source>
        <dbReference type="SAM" id="Phobius"/>
    </source>
</evidence>
<keyword evidence="4" id="KW-1185">Reference proteome</keyword>
<dbReference type="EMBL" id="JBDIME010000020">
    <property type="protein sequence ID" value="MEN2791793.1"/>
    <property type="molecule type" value="Genomic_DNA"/>
</dbReference>
<sequence length="214" mass="22756">MTIEALIVHYGVAAIFVGAGVEGETSVVAGGVLAHRHLLPLWAAIAAASTGSFAADQLFFAAGRYFREHPRVRKVESKPAFAKAIAIFERHPTLFIIGFRFLYGLRTVSPMAIGTSHVRTRTFLALNALSAFFWGILFTGIGYAFGGGIERLVGDSVSLGHILPIATIVIALLFAVAQTVRWIHHRYGDTCVARSAAAGLAAGPQADASWGNGH</sequence>
<feature type="transmembrane region" description="Helical" evidence="1">
    <location>
        <begin position="157"/>
        <end position="177"/>
    </location>
</feature>
<protein>
    <submittedName>
        <fullName evidence="3">DedA family protein</fullName>
    </submittedName>
</protein>
<dbReference type="Proteomes" id="UP001419910">
    <property type="component" value="Unassembled WGS sequence"/>
</dbReference>
<feature type="domain" description="VTT" evidence="2">
    <location>
        <begin position="23"/>
        <end position="143"/>
    </location>
</feature>
<organism evidence="3 4">
    <name type="scientific">Sphingomonas oligophenolica</name>
    <dbReference type="NCBI Taxonomy" id="301154"/>
    <lineage>
        <taxon>Bacteria</taxon>
        <taxon>Pseudomonadati</taxon>
        <taxon>Pseudomonadota</taxon>
        <taxon>Alphaproteobacteria</taxon>
        <taxon>Sphingomonadales</taxon>
        <taxon>Sphingomonadaceae</taxon>
        <taxon>Sphingomonas</taxon>
    </lineage>
</organism>
<feature type="transmembrane region" description="Helical" evidence="1">
    <location>
        <begin position="124"/>
        <end position="145"/>
    </location>
</feature>
<evidence type="ECO:0000259" key="2">
    <source>
        <dbReference type="Pfam" id="PF09335"/>
    </source>
</evidence>
<dbReference type="PANTHER" id="PTHR42709">
    <property type="entry name" value="ALKALINE PHOSPHATASE LIKE PROTEIN"/>
    <property type="match status" value="1"/>
</dbReference>
<dbReference type="PANTHER" id="PTHR42709:SF2">
    <property type="entry name" value="INNER MEMBRANE PROTEIN YOHD"/>
    <property type="match status" value="1"/>
</dbReference>
<feature type="transmembrane region" description="Helical" evidence="1">
    <location>
        <begin position="41"/>
        <end position="60"/>
    </location>
</feature>
<name>A0ABU9Y7K7_9SPHN</name>
<evidence type="ECO:0000313" key="3">
    <source>
        <dbReference type="EMBL" id="MEN2791793.1"/>
    </source>
</evidence>
<keyword evidence="1" id="KW-0472">Membrane</keyword>
<evidence type="ECO:0000313" key="4">
    <source>
        <dbReference type="Proteomes" id="UP001419910"/>
    </source>
</evidence>
<gene>
    <name evidence="3" type="ORF">ABC974_19330</name>
</gene>
<proteinExistence type="predicted"/>
<comment type="caution">
    <text evidence="3">The sequence shown here is derived from an EMBL/GenBank/DDBJ whole genome shotgun (WGS) entry which is preliminary data.</text>
</comment>
<dbReference type="InterPro" id="IPR032816">
    <property type="entry name" value="VTT_dom"/>
</dbReference>
<dbReference type="Pfam" id="PF09335">
    <property type="entry name" value="VTT_dom"/>
    <property type="match status" value="1"/>
</dbReference>
<feature type="transmembrane region" description="Helical" evidence="1">
    <location>
        <begin position="6"/>
        <end position="34"/>
    </location>
</feature>
<reference evidence="3 4" key="1">
    <citation type="submission" date="2024-05" db="EMBL/GenBank/DDBJ databases">
        <authorList>
            <person name="Liu Q."/>
            <person name="Xin Y.-H."/>
        </authorList>
    </citation>
    <scope>NUCLEOTIDE SEQUENCE [LARGE SCALE GENOMIC DNA]</scope>
    <source>
        <strain evidence="3 4">CGMCC 1.10181</strain>
    </source>
</reference>
<dbReference type="RefSeq" id="WP_343892697.1">
    <property type="nucleotide sequence ID" value="NZ_BAAAEH010000061.1"/>
</dbReference>
<keyword evidence="1" id="KW-0812">Transmembrane</keyword>
<keyword evidence="1" id="KW-1133">Transmembrane helix</keyword>
<dbReference type="InterPro" id="IPR051311">
    <property type="entry name" value="DedA_domain"/>
</dbReference>